<keyword evidence="3" id="KW-1185">Reference proteome</keyword>
<accession>A0A848IQ03</accession>
<proteinExistence type="predicted"/>
<name>A0A848IQ03_9BURK</name>
<feature type="compositionally biased region" description="Polar residues" evidence="1">
    <location>
        <begin position="1"/>
        <end position="15"/>
    </location>
</feature>
<dbReference type="RefSeq" id="WP_169488707.1">
    <property type="nucleotide sequence ID" value="NZ_JABBGJ010000034.1"/>
</dbReference>
<gene>
    <name evidence="2" type="ORF">HHL24_28620</name>
</gene>
<dbReference type="EMBL" id="JABBGJ010000034">
    <property type="protein sequence ID" value="NMM01884.1"/>
    <property type="molecule type" value="Genomic_DNA"/>
</dbReference>
<sequence>MFSLFNQPARSTANGAGQVPASEMTTQSAALDAGDEKKSADQPATYEEMIPYLMLAMVTAI</sequence>
<dbReference type="AlphaFoldDB" id="A0A848IQ03"/>
<feature type="region of interest" description="Disordered" evidence="1">
    <location>
        <begin position="1"/>
        <end position="42"/>
    </location>
</feature>
<protein>
    <submittedName>
        <fullName evidence="2">Uncharacterized protein</fullName>
    </submittedName>
</protein>
<organism evidence="2 3">
    <name type="scientific">Paraburkholderia polaris</name>
    <dbReference type="NCBI Taxonomy" id="2728848"/>
    <lineage>
        <taxon>Bacteria</taxon>
        <taxon>Pseudomonadati</taxon>
        <taxon>Pseudomonadota</taxon>
        <taxon>Betaproteobacteria</taxon>
        <taxon>Burkholderiales</taxon>
        <taxon>Burkholderiaceae</taxon>
        <taxon>Paraburkholderia</taxon>
    </lineage>
</organism>
<evidence type="ECO:0000313" key="3">
    <source>
        <dbReference type="Proteomes" id="UP000544134"/>
    </source>
</evidence>
<reference evidence="2 3" key="1">
    <citation type="submission" date="2020-04" db="EMBL/GenBank/DDBJ databases">
        <title>Paraburkholderia sp. RP-4-7 isolated from soil.</title>
        <authorList>
            <person name="Dahal R.H."/>
        </authorList>
    </citation>
    <scope>NUCLEOTIDE SEQUENCE [LARGE SCALE GENOMIC DNA]</scope>
    <source>
        <strain evidence="2 3">RP-4-7</strain>
    </source>
</reference>
<evidence type="ECO:0000313" key="2">
    <source>
        <dbReference type="EMBL" id="NMM01884.1"/>
    </source>
</evidence>
<comment type="caution">
    <text evidence="2">The sequence shown here is derived from an EMBL/GenBank/DDBJ whole genome shotgun (WGS) entry which is preliminary data.</text>
</comment>
<evidence type="ECO:0000256" key="1">
    <source>
        <dbReference type="SAM" id="MobiDB-lite"/>
    </source>
</evidence>
<dbReference type="Proteomes" id="UP000544134">
    <property type="component" value="Unassembled WGS sequence"/>
</dbReference>